<evidence type="ECO:0000256" key="1">
    <source>
        <dbReference type="ARBA" id="ARBA00004141"/>
    </source>
</evidence>
<keyword evidence="3 6" id="KW-0812">Transmembrane</keyword>
<comment type="similarity">
    <text evidence="2">Belongs to the acetate uptake transporter (AceTr) (TC 2.A.96) family.</text>
</comment>
<keyword evidence="5 6" id="KW-0472">Membrane</keyword>
<proteinExistence type="inferred from homology"/>
<dbReference type="PANTHER" id="PTHR31123:SF1">
    <property type="entry name" value="ACCUMULATION OF DYADS PROTEIN 2-RELATED"/>
    <property type="match status" value="1"/>
</dbReference>
<name>A0A9X4M2V9_9ACTN</name>
<evidence type="ECO:0000256" key="6">
    <source>
        <dbReference type="SAM" id="Phobius"/>
    </source>
</evidence>
<evidence type="ECO:0000256" key="4">
    <source>
        <dbReference type="ARBA" id="ARBA00022989"/>
    </source>
</evidence>
<feature type="transmembrane region" description="Helical" evidence="6">
    <location>
        <begin position="175"/>
        <end position="202"/>
    </location>
</feature>
<organism evidence="7 8">
    <name type="scientific">Speluncibacter jeojiensis</name>
    <dbReference type="NCBI Taxonomy" id="2710754"/>
    <lineage>
        <taxon>Bacteria</taxon>
        <taxon>Bacillati</taxon>
        <taxon>Actinomycetota</taxon>
        <taxon>Actinomycetes</taxon>
        <taxon>Mycobacteriales</taxon>
        <taxon>Speluncibacteraceae</taxon>
        <taxon>Speluncibacter</taxon>
    </lineage>
</organism>
<dbReference type="PANTHER" id="PTHR31123">
    <property type="entry name" value="ACCUMULATION OF DYADS PROTEIN 2-RELATED"/>
    <property type="match status" value="1"/>
</dbReference>
<evidence type="ECO:0000313" key="8">
    <source>
        <dbReference type="Proteomes" id="UP001152755"/>
    </source>
</evidence>
<accession>A0A9X4M2V9</accession>
<evidence type="ECO:0000256" key="5">
    <source>
        <dbReference type="ARBA" id="ARBA00023136"/>
    </source>
</evidence>
<evidence type="ECO:0000256" key="3">
    <source>
        <dbReference type="ARBA" id="ARBA00022692"/>
    </source>
</evidence>
<dbReference type="RefSeq" id="WP_332520413.1">
    <property type="nucleotide sequence ID" value="NZ_JANRHA010000011.1"/>
</dbReference>
<keyword evidence="8" id="KW-1185">Reference proteome</keyword>
<sequence length="210" mass="21705">MATRTIPAVREDAGTAPASRAAGFADPGPLGLAAFAMTTFFLSAVNSHLVPATVEVGVLGLALFYGGIVQILAGMWEFAKGNTFGAVAFASYGAFWLSFWYLIAHGGADAMGADKGKGVGLFLLAWTIFTAYMLICSTRTSGVLVAVFAALALTFLFLTIGSFGGSTAMTQIGGWLGLVTALLAWYGSLAGVMNATAGRVVLPTFPARNR</sequence>
<dbReference type="GO" id="GO:0005886">
    <property type="term" value="C:plasma membrane"/>
    <property type="evidence" value="ECO:0007669"/>
    <property type="project" value="TreeGrafter"/>
</dbReference>
<keyword evidence="4 6" id="KW-1133">Transmembrane helix</keyword>
<dbReference type="EMBL" id="JANRHA010000011">
    <property type="protein sequence ID" value="MDG3016196.1"/>
    <property type="molecule type" value="Genomic_DNA"/>
</dbReference>
<evidence type="ECO:0000256" key="2">
    <source>
        <dbReference type="ARBA" id="ARBA00005587"/>
    </source>
</evidence>
<feature type="transmembrane region" description="Helical" evidence="6">
    <location>
        <begin position="83"/>
        <end position="103"/>
    </location>
</feature>
<dbReference type="AlphaFoldDB" id="A0A9X4M2V9"/>
<feature type="transmembrane region" description="Helical" evidence="6">
    <location>
        <begin position="30"/>
        <end position="50"/>
    </location>
</feature>
<comment type="subcellular location">
    <subcellularLocation>
        <location evidence="1">Membrane</location>
        <topology evidence="1">Multi-pass membrane protein</topology>
    </subcellularLocation>
</comment>
<comment type="caution">
    <text evidence="7">The sequence shown here is derived from an EMBL/GenBank/DDBJ whole genome shotgun (WGS) entry which is preliminary data.</text>
</comment>
<protein>
    <submittedName>
        <fullName evidence="7">Acetate uptake transporter</fullName>
    </submittedName>
</protein>
<dbReference type="Pfam" id="PF01184">
    <property type="entry name" value="Gpr1_Fun34_YaaH"/>
    <property type="match status" value="1"/>
</dbReference>
<evidence type="ECO:0000313" key="7">
    <source>
        <dbReference type="EMBL" id="MDG3016196.1"/>
    </source>
</evidence>
<feature type="transmembrane region" description="Helical" evidence="6">
    <location>
        <begin position="118"/>
        <end position="135"/>
    </location>
</feature>
<reference evidence="7" key="1">
    <citation type="submission" date="2022-08" db="EMBL/GenBank/DDBJ databases">
        <title>Genome analysis of Corynebacteriales strain.</title>
        <authorList>
            <person name="Lee S.D."/>
        </authorList>
    </citation>
    <scope>NUCLEOTIDE SEQUENCE</scope>
    <source>
        <strain evidence="7">D3-21</strain>
    </source>
</reference>
<dbReference type="Proteomes" id="UP001152755">
    <property type="component" value="Unassembled WGS sequence"/>
</dbReference>
<gene>
    <name evidence="7" type="ORF">NVS88_16705</name>
</gene>
<feature type="transmembrane region" description="Helical" evidence="6">
    <location>
        <begin position="56"/>
        <end position="76"/>
    </location>
</feature>
<feature type="transmembrane region" description="Helical" evidence="6">
    <location>
        <begin position="142"/>
        <end position="163"/>
    </location>
</feature>
<dbReference type="NCBIfam" id="NF038013">
    <property type="entry name" value="AceTr_1"/>
    <property type="match status" value="1"/>
</dbReference>
<dbReference type="InterPro" id="IPR000791">
    <property type="entry name" value="Gpr1/Fun34/SatP-like"/>
</dbReference>
<dbReference type="GO" id="GO:0015123">
    <property type="term" value="F:acetate transmembrane transporter activity"/>
    <property type="evidence" value="ECO:0007669"/>
    <property type="project" value="TreeGrafter"/>
</dbReference>
<dbReference type="InterPro" id="IPR051633">
    <property type="entry name" value="AceTr"/>
</dbReference>